<evidence type="ECO:0000256" key="2">
    <source>
        <dbReference type="ARBA" id="ARBA00022525"/>
    </source>
</evidence>
<reference evidence="9" key="1">
    <citation type="journal article" date="2017" name="PLoS ONE">
        <title>The Agassiz's desert tortoise genome provides a resource for the conservation of a threatened species.</title>
        <authorList>
            <person name="Tollis M."/>
            <person name="DeNardo D.F."/>
            <person name="Cornelius J.A."/>
            <person name="Dolby G.A."/>
            <person name="Edwards T."/>
            <person name="Henen B.T."/>
            <person name="Karl A.E."/>
            <person name="Murphy R.W."/>
            <person name="Kusumi K."/>
        </authorList>
    </citation>
    <scope>NUCLEOTIDE SEQUENCE [LARGE SCALE GENOMIC DNA]</scope>
</reference>
<evidence type="ECO:0000256" key="5">
    <source>
        <dbReference type="SAM" id="MobiDB-lite"/>
    </source>
</evidence>
<evidence type="ECO:0000256" key="1">
    <source>
        <dbReference type="ARBA" id="ARBA00004613"/>
    </source>
</evidence>
<dbReference type="PANTHER" id="PTHR13723:SF144">
    <property type="entry name" value="ADAMTS-LIKE PROTEIN 4"/>
    <property type="match status" value="1"/>
</dbReference>
<dbReference type="GO" id="GO:0004222">
    <property type="term" value="F:metalloendopeptidase activity"/>
    <property type="evidence" value="ECO:0007669"/>
    <property type="project" value="TreeGrafter"/>
</dbReference>
<dbReference type="InterPro" id="IPR000884">
    <property type="entry name" value="TSP1_rpt"/>
</dbReference>
<keyword evidence="4" id="KW-0677">Repeat</keyword>
<sequence length="1089" mass="119841">MLTGQVCAPQPSWLPFSPVFWLLFPLLWSLPRYQLSCCRIQEALFAQIFPSVPAPETWAEAAPWAPNATPEPWLLDQALRCVPQRTSRQVPEEDEAGNQVAGAWSSWGPWSSCSQPCGVGVLERVRTCLPPYQRAPWGGPHGPHTYAQPLYPEERPNPYPPRPSYPLHTDGDSRHGALGSKWVVSPTQESRAARRSRIRESIKPGKYGYGKVPFALPLHKEVAEGGTPRFKRHPGPSSDQPPPPTKTPKRKAKEPSRPGIPVGERAPSSGRTPRPRGELRLTHEGLKNHSSALEAQLVPKGRGAGGGHKEAPELSQPHSHSHRRATGAPKPRPEATHLTQPEGAGPVDPPARSHPHQLARPRAQRQNEYRPGGYGTRASQSLFLEQPSRHRLAEPDIWLLHRGSPVQFQARGQRPRLGLHPGPEVPQWNLYHPGTETFHCEGESKQFKACRQEPCPADQPDARAVQCAAFNTQEFMGRLYQWEPFTDGKGLGARTGMRCSHVRGSQRCELNCRPVGFRFYVRHTEKVQDGTPCEAASLDICVAGECLSPGCDGVLGSNRTLDSCGVCGGDHSTCKLVVGNFSDSNVPIGYHKILQIPQGATRINVTEMTQSPNYLALRSRSGKSLINGNWAVDPPGRYEAGGTVFIYTRPGHEEPRGGGESLTAEGPTTEPIDVYMIFQQDNPGVAYPVSMTPVLYGTLFPSPPRVSAGLWQPVFRCAARHSQEEVEEEQCADAPKPPALDEACNTQPCPAYWDMGEWSACSKSCGPGTQHRQVLCRQTYANRSTMVHPQHCSQLDKPSPTQPCQLRVCSHWEVRTNWSCSVLCGLGHRTRHIRCISNHGDLLSDGECNGSHRPPANEACDMGPCVRSWFHSDWSNTCSVECGTGIQRRSVVCLSSYANGQVEETCAGTKPADMRACNSGPCHRTVKWYTGPWSECSADCGTGTQRRDVICVSKLGSEFNVTEASECAPLEKPPSLQPCTGSACDARWFSTSWSACSKSCVGGVQVREVQCLTQNKTFSNLCQPDLKPIKKRSCNTQPCTPDLGENCRDKYHNCPVVVQARLCVYSYYKLVCCASCTRAVERSKDMQSR</sequence>
<feature type="region of interest" description="Disordered" evidence="5">
    <location>
        <begin position="136"/>
        <end position="199"/>
    </location>
</feature>
<dbReference type="InterPro" id="IPR036383">
    <property type="entry name" value="TSP1_rpt_sf"/>
</dbReference>
<dbReference type="Proteomes" id="UP000291020">
    <property type="component" value="Unassembled WGS sequence"/>
</dbReference>
<reference evidence="8" key="2">
    <citation type="submission" date="2025-08" db="UniProtKB">
        <authorList>
            <consortium name="Ensembl"/>
        </authorList>
    </citation>
    <scope>IDENTIFICATION</scope>
</reference>
<dbReference type="SMART" id="SM00209">
    <property type="entry name" value="TSP1"/>
    <property type="match status" value="6"/>
</dbReference>
<proteinExistence type="predicted"/>
<reference evidence="8" key="3">
    <citation type="submission" date="2025-09" db="UniProtKB">
        <authorList>
            <consortium name="Ensembl"/>
        </authorList>
    </citation>
    <scope>IDENTIFICATION</scope>
</reference>
<evidence type="ECO:0000313" key="8">
    <source>
        <dbReference type="Ensembl" id="ENSGAGP00000002232.1"/>
    </source>
</evidence>
<dbReference type="InterPro" id="IPR045371">
    <property type="entry name" value="ADAMTS_CR_3"/>
</dbReference>
<dbReference type="SUPFAM" id="SSF82895">
    <property type="entry name" value="TSP-1 type 1 repeat"/>
    <property type="match status" value="6"/>
</dbReference>
<dbReference type="Pfam" id="PF00090">
    <property type="entry name" value="TSP_1"/>
    <property type="match status" value="1"/>
</dbReference>
<dbReference type="Pfam" id="PF08686">
    <property type="entry name" value="PLAC"/>
    <property type="match status" value="1"/>
</dbReference>
<keyword evidence="3 6" id="KW-0732">Signal</keyword>
<accession>A0A452GKH5</accession>
<dbReference type="GO" id="GO:0030198">
    <property type="term" value="P:extracellular matrix organization"/>
    <property type="evidence" value="ECO:0007669"/>
    <property type="project" value="TreeGrafter"/>
</dbReference>
<keyword evidence="9" id="KW-1185">Reference proteome</keyword>
<dbReference type="GO" id="GO:0006508">
    <property type="term" value="P:proteolysis"/>
    <property type="evidence" value="ECO:0007669"/>
    <property type="project" value="TreeGrafter"/>
</dbReference>
<dbReference type="PROSITE" id="PS50900">
    <property type="entry name" value="PLAC"/>
    <property type="match status" value="1"/>
</dbReference>
<dbReference type="PROSITE" id="PS50092">
    <property type="entry name" value="TSP1"/>
    <property type="match status" value="6"/>
</dbReference>
<feature type="region of interest" description="Disordered" evidence="5">
    <location>
        <begin position="225"/>
        <end position="278"/>
    </location>
</feature>
<evidence type="ECO:0000256" key="3">
    <source>
        <dbReference type="ARBA" id="ARBA00022729"/>
    </source>
</evidence>
<dbReference type="PANTHER" id="PTHR13723">
    <property type="entry name" value="ADAMTS A DISINTEGRIN AND METALLOPROTEASE WITH THROMBOSPONDIN MOTIFS PROTEASE"/>
    <property type="match status" value="1"/>
</dbReference>
<dbReference type="InterPro" id="IPR010294">
    <property type="entry name" value="ADAMTS_spacer1"/>
</dbReference>
<feature type="chain" id="PRO_5019311771" description="PLAC domain-containing protein" evidence="6">
    <location>
        <begin position="30"/>
        <end position="1089"/>
    </location>
</feature>
<evidence type="ECO:0000259" key="7">
    <source>
        <dbReference type="PROSITE" id="PS50900"/>
    </source>
</evidence>
<protein>
    <recommendedName>
        <fullName evidence="7">PLAC domain-containing protein</fullName>
    </recommendedName>
</protein>
<feature type="domain" description="PLAC" evidence="7">
    <location>
        <begin position="1043"/>
        <end position="1080"/>
    </location>
</feature>
<organism evidence="8 9">
    <name type="scientific">Gopherus agassizii</name>
    <name type="common">Agassiz's desert tortoise</name>
    <dbReference type="NCBI Taxonomy" id="38772"/>
    <lineage>
        <taxon>Eukaryota</taxon>
        <taxon>Metazoa</taxon>
        <taxon>Chordata</taxon>
        <taxon>Craniata</taxon>
        <taxon>Vertebrata</taxon>
        <taxon>Euteleostomi</taxon>
        <taxon>Archelosauria</taxon>
        <taxon>Testudinata</taxon>
        <taxon>Testudines</taxon>
        <taxon>Cryptodira</taxon>
        <taxon>Durocryptodira</taxon>
        <taxon>Testudinoidea</taxon>
        <taxon>Testudinidae</taxon>
        <taxon>Gopherus</taxon>
    </lineage>
</organism>
<dbReference type="Pfam" id="PF19236">
    <property type="entry name" value="ADAMTS_CR_3"/>
    <property type="match status" value="1"/>
</dbReference>
<dbReference type="InterPro" id="IPR010909">
    <property type="entry name" value="PLAC"/>
</dbReference>
<dbReference type="Pfam" id="PF05986">
    <property type="entry name" value="ADAMTS_spacer1"/>
    <property type="match status" value="1"/>
</dbReference>
<dbReference type="Ensembl" id="ENSGAGT00000002555.1">
    <property type="protein sequence ID" value="ENSGAGP00000002232.1"/>
    <property type="gene ID" value="ENSGAGG00000001788.1"/>
</dbReference>
<dbReference type="GO" id="GO:0005576">
    <property type="term" value="C:extracellular region"/>
    <property type="evidence" value="ECO:0007669"/>
    <property type="project" value="UniProtKB-SubCell"/>
</dbReference>
<feature type="region of interest" description="Disordered" evidence="5">
    <location>
        <begin position="299"/>
        <end position="376"/>
    </location>
</feature>
<dbReference type="Gene3D" id="2.60.120.830">
    <property type="match status" value="1"/>
</dbReference>
<dbReference type="GO" id="GO:0031012">
    <property type="term" value="C:extracellular matrix"/>
    <property type="evidence" value="ECO:0007669"/>
    <property type="project" value="TreeGrafter"/>
</dbReference>
<evidence type="ECO:0000313" key="9">
    <source>
        <dbReference type="Proteomes" id="UP000291020"/>
    </source>
</evidence>
<evidence type="ECO:0000256" key="6">
    <source>
        <dbReference type="SAM" id="SignalP"/>
    </source>
</evidence>
<dbReference type="Gene3D" id="2.20.100.10">
    <property type="entry name" value="Thrombospondin type-1 (TSP1) repeat"/>
    <property type="match status" value="6"/>
</dbReference>
<feature type="compositionally biased region" description="Basic residues" evidence="5">
    <location>
        <begin position="353"/>
        <end position="363"/>
    </location>
</feature>
<dbReference type="Pfam" id="PF19030">
    <property type="entry name" value="TSP1_ADAMTS"/>
    <property type="match status" value="5"/>
</dbReference>
<dbReference type="AlphaFoldDB" id="A0A452GKH5"/>
<dbReference type="FunFam" id="2.20.100.10:FF:000005">
    <property type="entry name" value="ADAM metallopeptidase with thrombospondin type 1 motif 9"/>
    <property type="match status" value="2"/>
</dbReference>
<dbReference type="FunFam" id="2.60.120.830:FF:000001">
    <property type="entry name" value="A disintegrin and metalloproteinase with thrombospondin motifs 1"/>
    <property type="match status" value="1"/>
</dbReference>
<evidence type="ECO:0000256" key="4">
    <source>
        <dbReference type="ARBA" id="ARBA00022737"/>
    </source>
</evidence>
<feature type="signal peptide" evidence="6">
    <location>
        <begin position="1"/>
        <end position="29"/>
    </location>
</feature>
<comment type="subcellular location">
    <subcellularLocation>
        <location evidence="1">Secreted</location>
    </subcellularLocation>
</comment>
<name>A0A452GKH5_9SAUR</name>
<keyword evidence="2" id="KW-0964">Secreted</keyword>
<dbReference type="InterPro" id="IPR050439">
    <property type="entry name" value="ADAMTS_ADAMTS-like"/>
</dbReference>